<gene>
    <name evidence="2" type="ORF">SAMN05444363_2683</name>
</gene>
<keyword evidence="3" id="KW-1185">Reference proteome</keyword>
<feature type="transmembrane region" description="Helical" evidence="1">
    <location>
        <begin position="21"/>
        <end position="38"/>
    </location>
</feature>
<dbReference type="EMBL" id="FQZI01000005">
    <property type="protein sequence ID" value="SHJ10980.1"/>
    <property type="molecule type" value="Genomic_DNA"/>
</dbReference>
<evidence type="ECO:0000256" key="1">
    <source>
        <dbReference type="SAM" id="Phobius"/>
    </source>
</evidence>
<keyword evidence="1" id="KW-0472">Membrane</keyword>
<evidence type="ECO:0000313" key="2">
    <source>
        <dbReference type="EMBL" id="SHJ10980.1"/>
    </source>
</evidence>
<name>A0A1M6GM19_9FLAO</name>
<dbReference type="AlphaFoldDB" id="A0A1M6GM19"/>
<sequence>MSKLFGFFNEFYDRFNKNTKIVILLFSFFLSGLSFFILNLDTNIINLISVVLSITIGLMFNFASSLSDKINSEHLTIKFKFKEIRLDKLELSYRSSYFSIYISIICLLICLILMTLDTKNIYIVKFVTSILVFSLIQMFLSFYFVLNDMKNFVDYDIKQERKIIKKERINDTNRNK</sequence>
<keyword evidence="1" id="KW-0812">Transmembrane</keyword>
<proteinExistence type="predicted"/>
<organism evidence="2 3">
    <name type="scientific">Flavobacterium terrae</name>
    <dbReference type="NCBI Taxonomy" id="415425"/>
    <lineage>
        <taxon>Bacteria</taxon>
        <taxon>Pseudomonadati</taxon>
        <taxon>Bacteroidota</taxon>
        <taxon>Flavobacteriia</taxon>
        <taxon>Flavobacteriales</taxon>
        <taxon>Flavobacteriaceae</taxon>
        <taxon>Flavobacterium</taxon>
    </lineage>
</organism>
<dbReference type="Proteomes" id="UP000184488">
    <property type="component" value="Unassembled WGS sequence"/>
</dbReference>
<accession>A0A1M6GM19</accession>
<keyword evidence="1" id="KW-1133">Transmembrane helix</keyword>
<feature type="transmembrane region" description="Helical" evidence="1">
    <location>
        <begin position="98"/>
        <end position="116"/>
    </location>
</feature>
<reference evidence="3" key="1">
    <citation type="submission" date="2016-11" db="EMBL/GenBank/DDBJ databases">
        <authorList>
            <person name="Varghese N."/>
            <person name="Submissions S."/>
        </authorList>
    </citation>
    <scope>NUCLEOTIDE SEQUENCE [LARGE SCALE GENOMIC DNA]</scope>
    <source>
        <strain evidence="3">DSM 18829</strain>
    </source>
</reference>
<evidence type="ECO:0000313" key="3">
    <source>
        <dbReference type="Proteomes" id="UP000184488"/>
    </source>
</evidence>
<feature type="transmembrane region" description="Helical" evidence="1">
    <location>
        <begin position="122"/>
        <end position="146"/>
    </location>
</feature>
<feature type="transmembrane region" description="Helical" evidence="1">
    <location>
        <begin position="44"/>
        <end position="63"/>
    </location>
</feature>
<protein>
    <submittedName>
        <fullName evidence="2">Uncharacterized protein</fullName>
    </submittedName>
</protein>